<protein>
    <submittedName>
        <fullName evidence="1">Uncharacterized protein</fullName>
    </submittedName>
</protein>
<dbReference type="OrthoDB" id="9813777at2"/>
<accession>A0A9X7JQ83</accession>
<reference evidence="1 2" key="1">
    <citation type="submission" date="2018-03" db="EMBL/GenBank/DDBJ databases">
        <title>Chitinolytic properties of Streptosporangium nondiastaticum TBG75A20.</title>
        <authorList>
            <person name="Gayathri V."/>
            <person name="Shiburaj S."/>
        </authorList>
    </citation>
    <scope>NUCLEOTIDE SEQUENCE [LARGE SCALE GENOMIC DNA]</scope>
    <source>
        <strain evidence="1 2">TBG75A20</strain>
    </source>
</reference>
<dbReference type="AlphaFoldDB" id="A0A9X7JQ83"/>
<proteinExistence type="predicted"/>
<dbReference type="EMBL" id="PXWG01000034">
    <property type="protein sequence ID" value="PSJ27845.1"/>
    <property type="molecule type" value="Genomic_DNA"/>
</dbReference>
<comment type="caution">
    <text evidence="1">The sequence shown here is derived from an EMBL/GenBank/DDBJ whole genome shotgun (WGS) entry which is preliminary data.</text>
</comment>
<dbReference type="RefSeq" id="WP_106676893.1">
    <property type="nucleotide sequence ID" value="NZ_PXWG01000034.1"/>
</dbReference>
<evidence type="ECO:0000313" key="2">
    <source>
        <dbReference type="Proteomes" id="UP000242427"/>
    </source>
</evidence>
<dbReference type="SUPFAM" id="SSF53850">
    <property type="entry name" value="Periplasmic binding protein-like II"/>
    <property type="match status" value="1"/>
</dbReference>
<name>A0A9X7JQ83_9ACTN</name>
<evidence type="ECO:0000313" key="1">
    <source>
        <dbReference type="EMBL" id="PSJ27845.1"/>
    </source>
</evidence>
<gene>
    <name evidence="1" type="ORF">B7P34_15495</name>
</gene>
<sequence length="101" mass="11143">MERYQQRTVVNRRFLRNDDTGGLGKGDTAACFARVGDLVRLQADNAGIQYAMPDASPTFSSDNLLVPRNACHQRNAERLIDHYHQPKVAARLAAAISYAGP</sequence>
<dbReference type="Proteomes" id="UP000242427">
    <property type="component" value="Unassembled WGS sequence"/>
</dbReference>
<keyword evidence="2" id="KW-1185">Reference proteome</keyword>
<organism evidence="1 2">
    <name type="scientific">Streptosporangium nondiastaticum</name>
    <dbReference type="NCBI Taxonomy" id="35764"/>
    <lineage>
        <taxon>Bacteria</taxon>
        <taxon>Bacillati</taxon>
        <taxon>Actinomycetota</taxon>
        <taxon>Actinomycetes</taxon>
        <taxon>Streptosporangiales</taxon>
        <taxon>Streptosporangiaceae</taxon>
        <taxon>Streptosporangium</taxon>
    </lineage>
</organism>
<dbReference type="Gene3D" id="3.40.190.10">
    <property type="entry name" value="Periplasmic binding protein-like II"/>
    <property type="match status" value="2"/>
</dbReference>